<dbReference type="Proteomes" id="UP000245609">
    <property type="component" value="Unassembled WGS sequence"/>
</dbReference>
<evidence type="ECO:0000256" key="2">
    <source>
        <dbReference type="ARBA" id="ARBA00010617"/>
    </source>
</evidence>
<name>A0A2T9ZBN9_9FUNG</name>
<dbReference type="SUPFAM" id="SSF48264">
    <property type="entry name" value="Cytochrome P450"/>
    <property type="match status" value="1"/>
</dbReference>
<evidence type="ECO:0000313" key="4">
    <source>
        <dbReference type="EMBL" id="PVV02016.1"/>
    </source>
</evidence>
<dbReference type="PANTHER" id="PTHR46206">
    <property type="entry name" value="CYTOCHROME P450"/>
    <property type="match status" value="1"/>
</dbReference>
<sequence length="276" mass="31988">MDNLIKEYIVKPGPDSNFSKKEEVENFVDIYMLDPKVKGFGIEGFVSVLIDSWFYISKIIPTRLINIIFDLSAEPSLYFVLIQEQKDLIKKYGYCITHDILKKMVFMDAFIKESLTNSSSASYIFRCISHDMFLSNGTFLRKGQLISINMFSKAHTTALKTGKRFDIRKHIFNKKSFTEPSMDNLIWGHGVRECPFSEYSGTLIKIFIALLIRKLYVFSNIDGNPPVHPGYINIRTVVPLEHSVYFKRHNINDYRDLIDLEEEYNSIMNSNSNSNL</sequence>
<dbReference type="Pfam" id="PF00067">
    <property type="entry name" value="p450"/>
    <property type="match status" value="1"/>
</dbReference>
<keyword evidence="3" id="KW-0479">Metal-binding</keyword>
<evidence type="ECO:0000313" key="5">
    <source>
        <dbReference type="Proteomes" id="UP000245609"/>
    </source>
</evidence>
<reference evidence="4 5" key="1">
    <citation type="journal article" date="2018" name="MBio">
        <title>Comparative Genomics Reveals the Core Gene Toolbox for the Fungus-Insect Symbiosis.</title>
        <authorList>
            <person name="Wang Y."/>
            <person name="Stata M."/>
            <person name="Wang W."/>
            <person name="Stajich J.E."/>
            <person name="White M.M."/>
            <person name="Moncalvo J.M."/>
        </authorList>
    </citation>
    <scope>NUCLEOTIDE SEQUENCE [LARGE SCALE GENOMIC DNA]</scope>
    <source>
        <strain evidence="4 5">SC-DP-2</strain>
    </source>
</reference>
<comment type="caution">
    <text evidence="4">The sequence shown here is derived from an EMBL/GenBank/DDBJ whole genome shotgun (WGS) entry which is preliminary data.</text>
</comment>
<accession>A0A2T9ZBN9</accession>
<evidence type="ECO:0008006" key="6">
    <source>
        <dbReference type="Google" id="ProtNLM"/>
    </source>
</evidence>
<dbReference type="EMBL" id="MBFS01000654">
    <property type="protein sequence ID" value="PVV02016.1"/>
    <property type="molecule type" value="Genomic_DNA"/>
</dbReference>
<dbReference type="AlphaFoldDB" id="A0A2T9ZBN9"/>
<comment type="cofactor">
    <cofactor evidence="1">
        <name>heme</name>
        <dbReference type="ChEBI" id="CHEBI:30413"/>
    </cofactor>
</comment>
<comment type="similarity">
    <text evidence="2">Belongs to the cytochrome P450 family.</text>
</comment>
<evidence type="ECO:0000256" key="1">
    <source>
        <dbReference type="ARBA" id="ARBA00001971"/>
    </source>
</evidence>
<evidence type="ECO:0000256" key="3">
    <source>
        <dbReference type="ARBA" id="ARBA00022723"/>
    </source>
</evidence>
<dbReference type="InterPro" id="IPR036396">
    <property type="entry name" value="Cyt_P450_sf"/>
</dbReference>
<dbReference type="InterPro" id="IPR001128">
    <property type="entry name" value="Cyt_P450"/>
</dbReference>
<dbReference type="GO" id="GO:0004497">
    <property type="term" value="F:monooxygenase activity"/>
    <property type="evidence" value="ECO:0007669"/>
    <property type="project" value="InterPro"/>
</dbReference>
<dbReference type="STRING" id="133381.A0A2T9ZBN9"/>
<dbReference type="GO" id="GO:0016705">
    <property type="term" value="F:oxidoreductase activity, acting on paired donors, with incorporation or reduction of molecular oxygen"/>
    <property type="evidence" value="ECO:0007669"/>
    <property type="project" value="InterPro"/>
</dbReference>
<organism evidence="4 5">
    <name type="scientific">Smittium megazygosporum</name>
    <dbReference type="NCBI Taxonomy" id="133381"/>
    <lineage>
        <taxon>Eukaryota</taxon>
        <taxon>Fungi</taxon>
        <taxon>Fungi incertae sedis</taxon>
        <taxon>Zoopagomycota</taxon>
        <taxon>Kickxellomycotina</taxon>
        <taxon>Harpellomycetes</taxon>
        <taxon>Harpellales</taxon>
        <taxon>Legeriomycetaceae</taxon>
        <taxon>Smittium</taxon>
    </lineage>
</organism>
<dbReference type="GO" id="GO:0020037">
    <property type="term" value="F:heme binding"/>
    <property type="evidence" value="ECO:0007669"/>
    <property type="project" value="InterPro"/>
</dbReference>
<dbReference type="OrthoDB" id="1844152at2759"/>
<dbReference type="Gene3D" id="1.10.630.10">
    <property type="entry name" value="Cytochrome P450"/>
    <property type="match status" value="1"/>
</dbReference>
<keyword evidence="5" id="KW-1185">Reference proteome</keyword>
<dbReference type="GO" id="GO:0005506">
    <property type="term" value="F:iron ion binding"/>
    <property type="evidence" value="ECO:0007669"/>
    <property type="project" value="InterPro"/>
</dbReference>
<proteinExistence type="inferred from homology"/>
<protein>
    <recommendedName>
        <fullName evidence="6">Cytochrome P450</fullName>
    </recommendedName>
</protein>
<gene>
    <name evidence="4" type="ORF">BB560_003540</name>
</gene>